<dbReference type="EMBL" id="HBUF01010260">
    <property type="protein sequence ID" value="CAG6608116.1"/>
    <property type="molecule type" value="Transcribed_RNA"/>
</dbReference>
<sequence>MVKKTMFSFKSNIIARQIVLITGKPFYSTSSSVPSEVRSFTKLIRHNTQERAGIVELCLNRPEAKNAFSIAFVKELLDKIEEIRSVENIRCLLVRSLAKNVFCAGADLKERLSATNEQVRHITGTLRHMCSLIESIPVPTIAVLDGGAYGGGLELALACDIRVGADNIQMGLVETKLAILPGAGGTQRLQRIVGISLAKELIFTARLLDGEEAKSIRLLNHLVPQNSELNAAYEKSLSLAELIVCNGPIGVRAAKVAIDKGSQVDLATGMTLEGLCYDRVIPTQDRIEGLKAFAGKYKPIYKGV</sequence>
<organism evidence="4">
    <name type="scientific">Cacopsylla melanoneura</name>
    <dbReference type="NCBI Taxonomy" id="428564"/>
    <lineage>
        <taxon>Eukaryota</taxon>
        <taxon>Metazoa</taxon>
        <taxon>Ecdysozoa</taxon>
        <taxon>Arthropoda</taxon>
        <taxon>Hexapoda</taxon>
        <taxon>Insecta</taxon>
        <taxon>Pterygota</taxon>
        <taxon>Neoptera</taxon>
        <taxon>Paraneoptera</taxon>
        <taxon>Hemiptera</taxon>
        <taxon>Sternorrhyncha</taxon>
        <taxon>Psylloidea</taxon>
        <taxon>Psyllidae</taxon>
        <taxon>Psyllinae</taxon>
        <taxon>Cacopsylla</taxon>
    </lineage>
</organism>
<dbReference type="InterPro" id="IPR001753">
    <property type="entry name" value="Enoyl-CoA_hydra/iso"/>
</dbReference>
<dbReference type="PROSITE" id="PS00166">
    <property type="entry name" value="ENOYL_COA_HYDRATASE"/>
    <property type="match status" value="1"/>
</dbReference>
<evidence type="ECO:0000256" key="2">
    <source>
        <dbReference type="ARBA" id="ARBA00023239"/>
    </source>
</evidence>
<reference evidence="4" key="1">
    <citation type="submission" date="2021-05" db="EMBL/GenBank/DDBJ databases">
        <authorList>
            <person name="Alioto T."/>
            <person name="Alioto T."/>
            <person name="Gomez Garrido J."/>
        </authorList>
    </citation>
    <scope>NUCLEOTIDE SEQUENCE</scope>
</reference>
<dbReference type="CDD" id="cd06558">
    <property type="entry name" value="crotonase-like"/>
    <property type="match status" value="1"/>
</dbReference>
<evidence type="ECO:0000256" key="3">
    <source>
        <dbReference type="RuleBase" id="RU003707"/>
    </source>
</evidence>
<dbReference type="FunFam" id="1.10.12.10:FF:000001">
    <property type="entry name" value="Probable enoyl-CoA hydratase, mitochondrial"/>
    <property type="match status" value="1"/>
</dbReference>
<dbReference type="Pfam" id="PF00378">
    <property type="entry name" value="ECH_1"/>
    <property type="match status" value="1"/>
</dbReference>
<dbReference type="InterPro" id="IPR014748">
    <property type="entry name" value="Enoyl-CoA_hydra_C"/>
</dbReference>
<protein>
    <submittedName>
        <fullName evidence="4">Enoyl-CoA hydratase domain-containing protein 2, mitochondrial</fullName>
    </submittedName>
</protein>
<dbReference type="InterPro" id="IPR029045">
    <property type="entry name" value="ClpP/crotonase-like_dom_sf"/>
</dbReference>
<dbReference type="Gene3D" id="1.10.12.10">
    <property type="entry name" value="Lyase 2-enoyl-coa Hydratase, Chain A, domain 2"/>
    <property type="match status" value="1"/>
</dbReference>
<name>A0A8D8LMK6_9HEMI</name>
<comment type="similarity">
    <text evidence="1 3">Belongs to the enoyl-CoA hydratase/isomerase family.</text>
</comment>
<dbReference type="SUPFAM" id="SSF52096">
    <property type="entry name" value="ClpP/crotonase"/>
    <property type="match status" value="1"/>
</dbReference>
<dbReference type="Gene3D" id="3.90.226.10">
    <property type="entry name" value="2-enoyl-CoA Hydratase, Chain A, domain 1"/>
    <property type="match status" value="1"/>
</dbReference>
<dbReference type="PANTHER" id="PTHR11941">
    <property type="entry name" value="ENOYL-COA HYDRATASE-RELATED"/>
    <property type="match status" value="1"/>
</dbReference>
<keyword evidence="2" id="KW-0456">Lyase</keyword>
<dbReference type="GO" id="GO:0004300">
    <property type="term" value="F:enoyl-CoA hydratase activity"/>
    <property type="evidence" value="ECO:0007669"/>
    <property type="project" value="UniProtKB-ARBA"/>
</dbReference>
<dbReference type="GO" id="GO:0006635">
    <property type="term" value="P:fatty acid beta-oxidation"/>
    <property type="evidence" value="ECO:0007669"/>
    <property type="project" value="TreeGrafter"/>
</dbReference>
<dbReference type="FunFam" id="3.90.226.10:FF:000009">
    <property type="entry name" value="Carnitinyl-CoA dehydratase"/>
    <property type="match status" value="1"/>
</dbReference>
<evidence type="ECO:0000256" key="1">
    <source>
        <dbReference type="ARBA" id="ARBA00005254"/>
    </source>
</evidence>
<evidence type="ECO:0000313" key="4">
    <source>
        <dbReference type="EMBL" id="CAG6608116.1"/>
    </source>
</evidence>
<dbReference type="AlphaFoldDB" id="A0A8D8LMK6"/>
<dbReference type="PANTHER" id="PTHR11941:SF171">
    <property type="entry name" value="SD19268P"/>
    <property type="match status" value="1"/>
</dbReference>
<accession>A0A8D8LMK6</accession>
<proteinExistence type="inferred from homology"/>
<dbReference type="InterPro" id="IPR018376">
    <property type="entry name" value="Enoyl-CoA_hyd/isom_CS"/>
</dbReference>
<dbReference type="GO" id="GO:0005739">
    <property type="term" value="C:mitochondrion"/>
    <property type="evidence" value="ECO:0007669"/>
    <property type="project" value="TreeGrafter"/>
</dbReference>